<dbReference type="HOGENOM" id="CLU_016141_0_0_1"/>
<dbReference type="InterPro" id="IPR032675">
    <property type="entry name" value="LRR_dom_sf"/>
</dbReference>
<dbReference type="EMBL" id="ATCN01001045">
    <property type="protein sequence ID" value="EPR78084.1"/>
    <property type="molecule type" value="Genomic_DNA"/>
</dbReference>
<dbReference type="SMART" id="SM00369">
    <property type="entry name" value="LRR_TYP"/>
    <property type="match status" value="10"/>
</dbReference>
<keyword evidence="4" id="KW-1185">Reference proteome</keyword>
<dbReference type="InterPro" id="IPR050216">
    <property type="entry name" value="LRR_domain-containing"/>
</dbReference>
<reference evidence="4" key="1">
    <citation type="journal article" date="2013" name="PLoS Genet.">
        <title>The genome of Spraguea lophii and the basis of host-microsporidian interactions.</title>
        <authorList>
            <person name="Campbell S.E."/>
            <person name="Williams T.A."/>
            <person name="Yousuf A."/>
            <person name="Soanes D.M."/>
            <person name="Paszkiewicz K.H."/>
            <person name="Williams B.A.P."/>
        </authorList>
    </citation>
    <scope>NUCLEOTIDE SEQUENCE [LARGE SCALE GENOMIC DNA]</scope>
    <source>
        <strain evidence="4">42_110</strain>
    </source>
</reference>
<sequence>MLKLILQMLTIKAYIVSSLEYINILLDDTDELLTSESPLFVELVESHVTFVFLADTYSITVRNAENEHEIPKLLGKLVKLNKLTISNCEIGKVPTYMSRFKKLRHLDLSHNKLMDFPLEILILEQLTELFLNYNQIIYIPNDLNKLQNLSLLLLDNCIIKKINFKVFDLKLLEFLNLSYNPILFRQIIHDNIFDEYILPFKSINTAHILYLDLEGNELECLPDDIALPNIIKLNLNNNKLNSLPNWFNSLKPLKHLSLNNNEFTEIPEVISNHEDLQDLRIQENKISGDIKLKHNMFPNLNLLDLSKNLITKFEILDGSLKKLTWLNLNYNRLSILDEGIMKLQYLEFLNLTANLIKYIKPNAFNTEDCINIKITVFNITFLPPIFSNPKILNIHANCLYKTDVNFDLLRYVSQNSILEFLVLSKCYLKSIPSNISIIKNLKLINFKYNRIRKVHNVFKDISKLKVIYLNHNKIHYINGSIFLLNSLIRLDLSNNRLKYLPKEINEKNNGLIVILHENNLKLRSDKISQERGQIGIIDISYKVVHGIFLDSFILTNTFIGNTEDYYNEFHNQQQLKWNIKNISKVLPNEPPKYQHDGEFILRIFNKNFKKYIIHDLERNIIIKYIKNLYGIQRHNIPIVANIPNKERDILKNYFEAIFIILLDSAKEDGAVVEQVFSAILPGMSVCVDGQLAHLSEVYYCLITKKHSIGIEYFINNFIAKYKLDVLKNITTSNEIPENIYFYIYWKKKLADELGFPSTKQLYSLEMDNAFLKCKEYILHHFFNEFNCENIIDKLVQEINNNNTLISLASHYIWNKVKNEDILDKFLIFKDIDMLDFEGIYRKGVIFLLCEMKLIFC</sequence>
<dbReference type="OMA" id="NIHANCL"/>
<dbReference type="Gene3D" id="3.80.10.10">
    <property type="entry name" value="Ribonuclease Inhibitor"/>
    <property type="match status" value="4"/>
</dbReference>
<dbReference type="SMART" id="SM00365">
    <property type="entry name" value="LRR_SD22"/>
    <property type="match status" value="7"/>
</dbReference>
<protein>
    <submittedName>
        <fullName evidence="3">Leucine rich repeat protein</fullName>
    </submittedName>
</protein>
<dbReference type="PANTHER" id="PTHR48051:SF1">
    <property type="entry name" value="RAS SUPPRESSOR PROTEIN 1"/>
    <property type="match status" value="1"/>
</dbReference>
<dbReference type="AlphaFoldDB" id="S7XGC2"/>
<dbReference type="SMART" id="SM00364">
    <property type="entry name" value="LRR_BAC"/>
    <property type="match status" value="6"/>
</dbReference>
<evidence type="ECO:0000256" key="1">
    <source>
        <dbReference type="ARBA" id="ARBA00022614"/>
    </source>
</evidence>
<evidence type="ECO:0000256" key="2">
    <source>
        <dbReference type="ARBA" id="ARBA00022737"/>
    </source>
</evidence>
<dbReference type="Pfam" id="PF00560">
    <property type="entry name" value="LRR_1"/>
    <property type="match status" value="2"/>
</dbReference>
<dbReference type="STRING" id="1358809.S7XGC2"/>
<keyword evidence="1" id="KW-0433">Leucine-rich repeat</keyword>
<dbReference type="OrthoDB" id="428734at2759"/>
<dbReference type="InterPro" id="IPR003591">
    <property type="entry name" value="Leu-rich_rpt_typical-subtyp"/>
</dbReference>
<keyword evidence="2" id="KW-0677">Repeat</keyword>
<gene>
    <name evidence="3" type="ORF">SLOPH_2290</name>
</gene>
<dbReference type="PANTHER" id="PTHR48051">
    <property type="match status" value="1"/>
</dbReference>
<dbReference type="InterPro" id="IPR001611">
    <property type="entry name" value="Leu-rich_rpt"/>
</dbReference>
<evidence type="ECO:0000313" key="3">
    <source>
        <dbReference type="EMBL" id="EPR78084.1"/>
    </source>
</evidence>
<proteinExistence type="predicted"/>
<accession>S7XGC2</accession>
<dbReference type="SUPFAM" id="SSF52058">
    <property type="entry name" value="L domain-like"/>
    <property type="match status" value="1"/>
</dbReference>
<dbReference type="InParanoid" id="S7XGC2"/>
<dbReference type="GO" id="GO:0005737">
    <property type="term" value="C:cytoplasm"/>
    <property type="evidence" value="ECO:0007669"/>
    <property type="project" value="TreeGrafter"/>
</dbReference>
<dbReference type="PROSITE" id="PS51450">
    <property type="entry name" value="LRR"/>
    <property type="match status" value="7"/>
</dbReference>
<organism evidence="3 4">
    <name type="scientific">Spraguea lophii (strain 42_110)</name>
    <name type="common">Microsporidian parasite</name>
    <dbReference type="NCBI Taxonomy" id="1358809"/>
    <lineage>
        <taxon>Eukaryota</taxon>
        <taxon>Fungi</taxon>
        <taxon>Fungi incertae sedis</taxon>
        <taxon>Microsporidia</taxon>
        <taxon>Spragueidae</taxon>
        <taxon>Spraguea</taxon>
    </lineage>
</organism>
<comment type="caution">
    <text evidence="3">The sequence shown here is derived from an EMBL/GenBank/DDBJ whole genome shotgun (WGS) entry which is preliminary data.</text>
</comment>
<name>S7XGC2_SPRLO</name>
<dbReference type="Proteomes" id="UP000014978">
    <property type="component" value="Unassembled WGS sequence"/>
</dbReference>
<evidence type="ECO:0000313" key="4">
    <source>
        <dbReference type="Proteomes" id="UP000014978"/>
    </source>
</evidence>
<dbReference type="VEuPathDB" id="MicrosporidiaDB:SLOPH_2290"/>